<reference evidence="1" key="1">
    <citation type="submission" date="2014-05" db="EMBL/GenBank/DDBJ databases">
        <authorList>
            <person name="Chronopoulou M."/>
        </authorList>
    </citation>
    <scope>NUCLEOTIDE SEQUENCE</scope>
    <source>
        <tissue evidence="1">Whole organism</tissue>
    </source>
</reference>
<proteinExistence type="predicted"/>
<accession>A0A0K2VE86</accession>
<dbReference type="EMBL" id="HACA01031324">
    <property type="protein sequence ID" value="CDW48685.1"/>
    <property type="molecule type" value="Transcribed_RNA"/>
</dbReference>
<feature type="non-terminal residue" evidence="1">
    <location>
        <position position="1"/>
    </location>
</feature>
<protein>
    <submittedName>
        <fullName evidence="1">Uncharacterized protein</fullName>
    </submittedName>
</protein>
<evidence type="ECO:0000313" key="1">
    <source>
        <dbReference type="EMBL" id="CDW48685.1"/>
    </source>
</evidence>
<organism evidence="1">
    <name type="scientific">Lepeophtheirus salmonis</name>
    <name type="common">Salmon louse</name>
    <name type="synonym">Caligus salmonis</name>
    <dbReference type="NCBI Taxonomy" id="72036"/>
    <lineage>
        <taxon>Eukaryota</taxon>
        <taxon>Metazoa</taxon>
        <taxon>Ecdysozoa</taxon>
        <taxon>Arthropoda</taxon>
        <taxon>Crustacea</taxon>
        <taxon>Multicrustacea</taxon>
        <taxon>Hexanauplia</taxon>
        <taxon>Copepoda</taxon>
        <taxon>Siphonostomatoida</taxon>
        <taxon>Caligidae</taxon>
        <taxon>Lepeophtheirus</taxon>
    </lineage>
</organism>
<dbReference type="AlphaFoldDB" id="A0A0K2VE86"/>
<name>A0A0K2VE86_LEPSM</name>
<sequence>ENIQESFALFRFTKPLNACRYEFQVLLFNRKGEKRFEIVWKYILFIVIA</sequence>